<dbReference type="Proteomes" id="UP000280834">
    <property type="component" value="Unassembled WGS sequence"/>
</dbReference>
<dbReference type="AlphaFoldDB" id="A0A3P7Y754"/>
<dbReference type="EMBL" id="UZAG01017935">
    <property type="protein sequence ID" value="VDO37338.1"/>
    <property type="molecule type" value="Genomic_DNA"/>
</dbReference>
<accession>A0A3P7Y754</accession>
<name>A0A3P7Y754_9BILA</name>
<organism evidence="1 2">
    <name type="scientific">Brugia timori</name>
    <dbReference type="NCBI Taxonomy" id="42155"/>
    <lineage>
        <taxon>Eukaryota</taxon>
        <taxon>Metazoa</taxon>
        <taxon>Ecdysozoa</taxon>
        <taxon>Nematoda</taxon>
        <taxon>Chromadorea</taxon>
        <taxon>Rhabditida</taxon>
        <taxon>Spirurina</taxon>
        <taxon>Spiruromorpha</taxon>
        <taxon>Filarioidea</taxon>
        <taxon>Onchocercidae</taxon>
        <taxon>Brugia</taxon>
    </lineage>
</organism>
<sequence>MTFENVCELLIVSDIYSAPRLRHRAVEFIIQHPRNITSTPGWDNVVKQHHDLVTDIVRHFDKSSDREDIFGELVPQYASHTS</sequence>
<dbReference type="PANTHER" id="PTHR24413">
    <property type="entry name" value="SPECKLE-TYPE POZ PROTEIN"/>
    <property type="match status" value="1"/>
</dbReference>
<dbReference type="Gene3D" id="1.25.40.420">
    <property type="match status" value="1"/>
</dbReference>
<evidence type="ECO:0000313" key="1">
    <source>
        <dbReference type="EMBL" id="VDO37338.1"/>
    </source>
</evidence>
<reference evidence="1 2" key="1">
    <citation type="submission" date="2018-11" db="EMBL/GenBank/DDBJ databases">
        <authorList>
            <consortium name="Pathogen Informatics"/>
        </authorList>
    </citation>
    <scope>NUCLEOTIDE SEQUENCE [LARGE SCALE GENOMIC DNA]</scope>
</reference>
<keyword evidence="2" id="KW-1185">Reference proteome</keyword>
<gene>
    <name evidence="1" type="ORF">BTMF_LOCUS10947</name>
</gene>
<protein>
    <submittedName>
        <fullName evidence="1">Uncharacterized protein</fullName>
    </submittedName>
</protein>
<proteinExistence type="predicted"/>
<evidence type="ECO:0000313" key="2">
    <source>
        <dbReference type="Proteomes" id="UP000280834"/>
    </source>
</evidence>